<organism evidence="1 2">
    <name type="scientific">Halorussus aquaticus</name>
    <dbReference type="NCBI Taxonomy" id="2953748"/>
    <lineage>
        <taxon>Archaea</taxon>
        <taxon>Methanobacteriati</taxon>
        <taxon>Methanobacteriota</taxon>
        <taxon>Stenosarchaea group</taxon>
        <taxon>Halobacteria</taxon>
        <taxon>Halobacteriales</taxon>
        <taxon>Haladaptataceae</taxon>
        <taxon>Halorussus</taxon>
    </lineage>
</organism>
<dbReference type="GeneID" id="73045232"/>
<sequence>MALKKSLLKGLVVFAVVTLLVRKLGGERFATRVGVVTGGSIAVRSLLSADDADTEIEFEDEASVAE</sequence>
<accession>A0ABD5Q215</accession>
<evidence type="ECO:0000313" key="1">
    <source>
        <dbReference type="EMBL" id="MFC4824089.1"/>
    </source>
</evidence>
<keyword evidence="2" id="KW-1185">Reference proteome</keyword>
<dbReference type="RefSeq" id="WP_254266835.1">
    <property type="nucleotide sequence ID" value="NZ_CP100400.1"/>
</dbReference>
<comment type="caution">
    <text evidence="1">The sequence shown here is derived from an EMBL/GenBank/DDBJ whole genome shotgun (WGS) entry which is preliminary data.</text>
</comment>
<dbReference type="Proteomes" id="UP001595945">
    <property type="component" value="Unassembled WGS sequence"/>
</dbReference>
<reference evidence="1 2" key="1">
    <citation type="journal article" date="2019" name="Int. J. Syst. Evol. Microbiol.">
        <title>The Global Catalogue of Microorganisms (GCM) 10K type strain sequencing project: providing services to taxonomists for standard genome sequencing and annotation.</title>
        <authorList>
            <consortium name="The Broad Institute Genomics Platform"/>
            <consortium name="The Broad Institute Genome Sequencing Center for Infectious Disease"/>
            <person name="Wu L."/>
            <person name="Ma J."/>
        </authorList>
    </citation>
    <scope>NUCLEOTIDE SEQUENCE [LARGE SCALE GENOMIC DNA]</scope>
    <source>
        <strain evidence="1 2">XZYJ18</strain>
    </source>
</reference>
<dbReference type="EMBL" id="JBHSHT010000001">
    <property type="protein sequence ID" value="MFC4824089.1"/>
    <property type="molecule type" value="Genomic_DNA"/>
</dbReference>
<dbReference type="AlphaFoldDB" id="A0ABD5Q215"/>
<evidence type="ECO:0000313" key="2">
    <source>
        <dbReference type="Proteomes" id="UP001595945"/>
    </source>
</evidence>
<protein>
    <submittedName>
        <fullName evidence="1">Uncharacterized protein</fullName>
    </submittedName>
</protein>
<gene>
    <name evidence="1" type="ORF">ACFO9K_07420</name>
</gene>
<name>A0ABD5Q215_9EURY</name>
<proteinExistence type="predicted"/>